<organism evidence="1 2">
    <name type="scientific">Rheinheimera riviphila</name>
    <dbReference type="NCBI Taxonomy" id="1834037"/>
    <lineage>
        <taxon>Bacteria</taxon>
        <taxon>Pseudomonadati</taxon>
        <taxon>Pseudomonadota</taxon>
        <taxon>Gammaproteobacteria</taxon>
        <taxon>Chromatiales</taxon>
        <taxon>Chromatiaceae</taxon>
        <taxon>Rheinheimera</taxon>
    </lineage>
</organism>
<keyword evidence="2" id="KW-1185">Reference proteome</keyword>
<evidence type="ECO:0000313" key="2">
    <source>
        <dbReference type="Proteomes" id="UP000283077"/>
    </source>
</evidence>
<sequence>MHAAPASLVPRETVIECELTLLDLAWATKLAGVYRADFVCQINFKFLSETCSPTVALFPFVILGEQVRLIFSTFTA</sequence>
<dbReference type="RefSeq" id="WP_127698428.1">
    <property type="nucleotide sequence ID" value="NZ_SACS01000006.1"/>
</dbReference>
<dbReference type="Proteomes" id="UP000283077">
    <property type="component" value="Unassembled WGS sequence"/>
</dbReference>
<dbReference type="EMBL" id="SACS01000006">
    <property type="protein sequence ID" value="RVU40099.1"/>
    <property type="molecule type" value="Genomic_DNA"/>
</dbReference>
<comment type="caution">
    <text evidence="1">The sequence shown here is derived from an EMBL/GenBank/DDBJ whole genome shotgun (WGS) entry which is preliminary data.</text>
</comment>
<name>A0A437R026_9GAMM</name>
<gene>
    <name evidence="1" type="ORF">EOE67_07550</name>
</gene>
<dbReference type="AlphaFoldDB" id="A0A437R026"/>
<reference evidence="1 2" key="1">
    <citation type="submission" date="2019-01" db="EMBL/GenBank/DDBJ databases">
        <authorList>
            <person name="Chen W.-M."/>
        </authorList>
    </citation>
    <scope>NUCLEOTIDE SEQUENCE [LARGE SCALE GENOMIC DNA]</scope>
    <source>
        <strain evidence="1 2">KYPC3</strain>
    </source>
</reference>
<evidence type="ECO:0000313" key="1">
    <source>
        <dbReference type="EMBL" id="RVU40099.1"/>
    </source>
</evidence>
<protein>
    <submittedName>
        <fullName evidence="1">Uncharacterized protein</fullName>
    </submittedName>
</protein>
<proteinExistence type="predicted"/>
<accession>A0A437R026</accession>